<feature type="region of interest" description="Disordered" evidence="1">
    <location>
        <begin position="1"/>
        <end position="20"/>
    </location>
</feature>
<protein>
    <submittedName>
        <fullName evidence="2">Uncharacterized protein</fullName>
    </submittedName>
</protein>
<evidence type="ECO:0000256" key="1">
    <source>
        <dbReference type="SAM" id="MobiDB-lite"/>
    </source>
</evidence>
<sequence>MAAVTYVPRHRSDAPPASQQVARETVAEIRLGNGQPNVVRARRGAYGVRFVGRVAVPHPDDRLPLGLAATTGQEAA</sequence>
<dbReference type="EMBL" id="ATNL01000011">
    <property type="protein sequence ID" value="KON72570.1"/>
    <property type="molecule type" value="Genomic_DNA"/>
</dbReference>
<name>A0A0M0F4R5_CELCE</name>
<comment type="caution">
    <text evidence="2">The sequence shown here is derived from an EMBL/GenBank/DDBJ whole genome shotgun (WGS) entry which is preliminary data.</text>
</comment>
<accession>A0A0M0F4R5</accession>
<proteinExistence type="predicted"/>
<dbReference type="PATRIC" id="fig|1350482.3.peg.3092"/>
<dbReference type="RefSeq" id="WP_053371087.1">
    <property type="nucleotide sequence ID" value="NZ_KQ435292.1"/>
</dbReference>
<gene>
    <name evidence="2" type="ORF">M768_13765</name>
</gene>
<dbReference type="Proteomes" id="UP000037387">
    <property type="component" value="Unassembled WGS sequence"/>
</dbReference>
<keyword evidence="3" id="KW-1185">Reference proteome</keyword>
<organism evidence="2 3">
    <name type="scientific">Cellulosimicrobium cellulans F16</name>
    <dbReference type="NCBI Taxonomy" id="1350482"/>
    <lineage>
        <taxon>Bacteria</taxon>
        <taxon>Bacillati</taxon>
        <taxon>Actinomycetota</taxon>
        <taxon>Actinomycetes</taxon>
        <taxon>Micrococcales</taxon>
        <taxon>Promicromonosporaceae</taxon>
        <taxon>Cellulosimicrobium</taxon>
    </lineage>
</organism>
<dbReference type="AlphaFoldDB" id="A0A0M0F4R5"/>
<evidence type="ECO:0000313" key="3">
    <source>
        <dbReference type="Proteomes" id="UP000037387"/>
    </source>
</evidence>
<evidence type="ECO:0000313" key="2">
    <source>
        <dbReference type="EMBL" id="KON72570.1"/>
    </source>
</evidence>
<reference evidence="2 3" key="1">
    <citation type="journal article" date="2015" name="Sci. Rep.">
        <title>Functional and structural properties of a novel cellulosome-like multienzyme complex: efficient glycoside hydrolysis of water-insoluble 7-xylosyl-10-deacetylpaclitaxel.</title>
        <authorList>
            <person name="Dou T.Y."/>
            <person name="Luan H.W."/>
            <person name="Ge G.B."/>
            <person name="Dong M.M."/>
            <person name="Zou H.F."/>
            <person name="He Y.Q."/>
            <person name="Cui P."/>
            <person name="Wang J.Y."/>
            <person name="Hao D.C."/>
            <person name="Yang S.L."/>
            <person name="Yang L."/>
        </authorList>
    </citation>
    <scope>NUCLEOTIDE SEQUENCE [LARGE SCALE GENOMIC DNA]</scope>
    <source>
        <strain evidence="2 3">F16</strain>
    </source>
</reference>